<evidence type="ECO:0000256" key="3">
    <source>
        <dbReference type="ARBA" id="ARBA00022806"/>
    </source>
</evidence>
<dbReference type="InterPro" id="IPR050699">
    <property type="entry name" value="RNA-DNA_Helicase"/>
</dbReference>
<sequence length="705" mass="80833">MMDIFEECSIINDLLQAEEEIEARNRLIRLLDKLDRNNQAYNPLLNHLIRDSGLYPYLEPSTSNWQERFVFESFKVDIGQDEPVTLHREQSLVLKHLLDGEDLAISAPTSFGKSLIIDAYIAIKKPTNVLILVPTIALTDETRRRLNKKFFADYKIVTTSEVELGEKNILIFPQERAINYYDKLKKLDLLVVDEFYKASQKFDPERSPALLKAMLKLGEKAVQKYYLAPNIADLNDNPFTKGMTFLRMDFNTVFLEKHEEYRSINKDVQKKNEALLRILGGHEKKSLIYAGSYPGVDSVATLLIDNTHKEDSPLLSNFSAWLATNYHPNWKLTNLVKRGVGIHTGQLHRSLSQIQVRLFEETKDGLQTLVSTSSIIEGVNTSAENVIVWSNKKGKLKLDDFTYRNIIGRGGRMFRHFVGNIYILEEPPSPNETQLELTFPDELLADIDDEKYKQELTKEQLAKLLHYKEEMTELMGQDSFERLRNEGVLISSDTELIGTIVLAIKNDPKFVRALANLHDPSSEYCAWTLANKILKLIPGGWDATYTKFSEFVRALSNNWTLSIPELLDQLSAHDISIDDFFKMERNATFKLTALLNDINVIQKEIAPEHKVDISPFIAKLSQAFLPSCVMELEEYGLPRMLAKKIHLSGLINFEEENINLHSAIEKLNELKSEIFIKTKGLDKFDCYVLDYFYEGITTQKSETGR</sequence>
<dbReference type="SMART" id="SM00487">
    <property type="entry name" value="DEXDc"/>
    <property type="match status" value="1"/>
</dbReference>
<evidence type="ECO:0000259" key="5">
    <source>
        <dbReference type="PROSITE" id="PS51192"/>
    </source>
</evidence>
<keyword evidence="2" id="KW-0378">Hydrolase</keyword>
<evidence type="ECO:0000256" key="4">
    <source>
        <dbReference type="ARBA" id="ARBA00022840"/>
    </source>
</evidence>
<protein>
    <submittedName>
        <fullName evidence="6">DEAD/DEAH box helicase</fullName>
    </submittedName>
</protein>
<dbReference type="GO" id="GO:0004386">
    <property type="term" value="F:helicase activity"/>
    <property type="evidence" value="ECO:0007669"/>
    <property type="project" value="UniProtKB-KW"/>
</dbReference>
<keyword evidence="7" id="KW-1185">Reference proteome</keyword>
<keyword evidence="4" id="KW-0067">ATP-binding</keyword>
<evidence type="ECO:0000313" key="6">
    <source>
        <dbReference type="EMBL" id="UXY17199.1"/>
    </source>
</evidence>
<dbReference type="RefSeq" id="WP_263126630.1">
    <property type="nucleotide sequence ID" value="NZ_CP106753.1"/>
</dbReference>
<dbReference type="InterPro" id="IPR014001">
    <property type="entry name" value="Helicase_ATP-bd"/>
</dbReference>
<dbReference type="SUPFAM" id="SSF52540">
    <property type="entry name" value="P-loop containing nucleoside triphosphate hydrolases"/>
    <property type="match status" value="1"/>
</dbReference>
<dbReference type="Pfam" id="PF00270">
    <property type="entry name" value="DEAD"/>
    <property type="match status" value="1"/>
</dbReference>
<evidence type="ECO:0000313" key="7">
    <source>
        <dbReference type="Proteomes" id="UP001061302"/>
    </source>
</evidence>
<dbReference type="Proteomes" id="UP001061302">
    <property type="component" value="Chromosome"/>
</dbReference>
<proteinExistence type="predicted"/>
<name>A0ABY6DS52_9NEIS</name>
<evidence type="ECO:0000256" key="2">
    <source>
        <dbReference type="ARBA" id="ARBA00022801"/>
    </source>
</evidence>
<feature type="domain" description="Helicase ATP-binding" evidence="5">
    <location>
        <begin position="94"/>
        <end position="211"/>
    </location>
</feature>
<dbReference type="InterPro" id="IPR027417">
    <property type="entry name" value="P-loop_NTPase"/>
</dbReference>
<reference evidence="6" key="1">
    <citation type="submission" date="2022-10" db="EMBL/GenBank/DDBJ databases">
        <title>Chitiniphilus purpureus sp. nov., a novel chitin-degrading bacterium isolated from crawfish pond sediment.</title>
        <authorList>
            <person name="Li K."/>
        </authorList>
    </citation>
    <scope>NUCLEOTIDE SEQUENCE</scope>
    <source>
        <strain evidence="6">CD1</strain>
    </source>
</reference>
<keyword evidence="3 6" id="KW-0347">Helicase</keyword>
<dbReference type="PANTHER" id="PTHR12131:SF1">
    <property type="entry name" value="ATP-DEPENDENT RNA HELICASE SUPV3L1, MITOCHONDRIAL-RELATED"/>
    <property type="match status" value="1"/>
</dbReference>
<accession>A0ABY6DS52</accession>
<dbReference type="InterPro" id="IPR011545">
    <property type="entry name" value="DEAD/DEAH_box_helicase_dom"/>
</dbReference>
<dbReference type="Gene3D" id="3.40.50.300">
    <property type="entry name" value="P-loop containing nucleotide triphosphate hydrolases"/>
    <property type="match status" value="2"/>
</dbReference>
<dbReference type="PROSITE" id="PS51192">
    <property type="entry name" value="HELICASE_ATP_BIND_1"/>
    <property type="match status" value="1"/>
</dbReference>
<organism evidence="6 7">
    <name type="scientific">Chitiniphilus purpureus</name>
    <dbReference type="NCBI Taxonomy" id="2981137"/>
    <lineage>
        <taxon>Bacteria</taxon>
        <taxon>Pseudomonadati</taxon>
        <taxon>Pseudomonadota</taxon>
        <taxon>Betaproteobacteria</taxon>
        <taxon>Neisseriales</taxon>
        <taxon>Chitinibacteraceae</taxon>
        <taxon>Chitiniphilus</taxon>
    </lineage>
</organism>
<dbReference type="EMBL" id="CP106753">
    <property type="protein sequence ID" value="UXY17199.1"/>
    <property type="molecule type" value="Genomic_DNA"/>
</dbReference>
<dbReference type="PANTHER" id="PTHR12131">
    <property type="entry name" value="ATP-DEPENDENT RNA AND DNA HELICASE"/>
    <property type="match status" value="1"/>
</dbReference>
<gene>
    <name evidence="6" type="ORF">N8I74_09385</name>
</gene>
<keyword evidence="1" id="KW-0547">Nucleotide-binding</keyword>
<evidence type="ECO:0000256" key="1">
    <source>
        <dbReference type="ARBA" id="ARBA00022741"/>
    </source>
</evidence>